<gene>
    <name evidence="2" type="ORF">THRCLA_22100</name>
</gene>
<keyword evidence="3" id="KW-1185">Reference proteome</keyword>
<evidence type="ECO:0000313" key="2">
    <source>
        <dbReference type="EMBL" id="OQR95624.1"/>
    </source>
</evidence>
<protein>
    <submittedName>
        <fullName evidence="2">Anoctamin</fullName>
    </submittedName>
</protein>
<reference evidence="2 3" key="1">
    <citation type="journal article" date="2014" name="Genome Biol. Evol.">
        <title>The secreted proteins of Achlya hypogyna and Thraustotheca clavata identify the ancestral oomycete secretome and reveal gene acquisitions by horizontal gene transfer.</title>
        <authorList>
            <person name="Misner I."/>
            <person name="Blouin N."/>
            <person name="Leonard G."/>
            <person name="Richards T.A."/>
            <person name="Lane C.E."/>
        </authorList>
    </citation>
    <scope>NUCLEOTIDE SEQUENCE [LARGE SCALE GENOMIC DNA]</scope>
    <source>
        <strain evidence="2 3">ATCC 34112</strain>
    </source>
</reference>
<dbReference type="Pfam" id="PF16178">
    <property type="entry name" value="Anoct_dimer"/>
    <property type="match status" value="1"/>
</dbReference>
<evidence type="ECO:0000259" key="1">
    <source>
        <dbReference type="Pfam" id="PF16178"/>
    </source>
</evidence>
<dbReference type="EMBL" id="JNBS01002072">
    <property type="protein sequence ID" value="OQR95624.1"/>
    <property type="molecule type" value="Genomic_DNA"/>
</dbReference>
<evidence type="ECO:0000313" key="3">
    <source>
        <dbReference type="Proteomes" id="UP000243217"/>
    </source>
</evidence>
<proteinExistence type="predicted"/>
<sequence length="238" mass="27741">MIDKQLGAISSHSIRMEGDEWAFVIVFPNQDVETLKLKLISLLKAGLILKMFYSNTKKLNSSEPSMIFCKVRAKLEALKSEAARINLPMLMNKKRLEEMARIGIKHDDDTVSTFVIGDDKTLRHDKLTPYEYIYMKYDRKYKEVESLYQLGPNGEVFTSVERLILIESIITNVAKFDIDKLKNEKVIEDCFPLHNTDDLIELKSKWTAWMRCHVFCLSWILHDIPSCFWPCWIVNLCP</sequence>
<dbReference type="InterPro" id="IPR032394">
    <property type="entry name" value="Anoct_dimer"/>
</dbReference>
<dbReference type="OrthoDB" id="296386at2759"/>
<name>A0A1V9ZCB4_9STRA</name>
<accession>A0A1V9ZCB4</accession>
<dbReference type="Proteomes" id="UP000243217">
    <property type="component" value="Unassembled WGS sequence"/>
</dbReference>
<organism evidence="2 3">
    <name type="scientific">Thraustotheca clavata</name>
    <dbReference type="NCBI Taxonomy" id="74557"/>
    <lineage>
        <taxon>Eukaryota</taxon>
        <taxon>Sar</taxon>
        <taxon>Stramenopiles</taxon>
        <taxon>Oomycota</taxon>
        <taxon>Saprolegniomycetes</taxon>
        <taxon>Saprolegniales</taxon>
        <taxon>Achlyaceae</taxon>
        <taxon>Thraustotheca</taxon>
    </lineage>
</organism>
<feature type="domain" description="Anoctamin dimerisation" evidence="1">
    <location>
        <begin position="58"/>
        <end position="197"/>
    </location>
</feature>
<comment type="caution">
    <text evidence="2">The sequence shown here is derived from an EMBL/GenBank/DDBJ whole genome shotgun (WGS) entry which is preliminary data.</text>
</comment>
<dbReference type="GO" id="GO:0046983">
    <property type="term" value="F:protein dimerization activity"/>
    <property type="evidence" value="ECO:0007669"/>
    <property type="project" value="InterPro"/>
</dbReference>
<dbReference type="AlphaFoldDB" id="A0A1V9ZCB4"/>